<feature type="compositionally biased region" description="Basic and acidic residues" evidence="1">
    <location>
        <begin position="85"/>
        <end position="95"/>
    </location>
</feature>
<protein>
    <submittedName>
        <fullName evidence="2">Uncharacterized protein</fullName>
    </submittedName>
</protein>
<feature type="region of interest" description="Disordered" evidence="1">
    <location>
        <begin position="152"/>
        <end position="235"/>
    </location>
</feature>
<sequence>MFLYSTADGHAARPRITVTVPARQFVTVQMYVVDDMASLEVHAPHITHRLDVKPLRTHSRTGPGCVVFAACEPSGVSVSAAFRPQESEHTAHGQEDCPTELPLDSGGRTPGPTATGRIRLSLRPEGPRTLLPTHSPTWRVICPCTLPHGPSILPKSRPSVVPSEAASCRGTHPPISTHLDPQAQLDSPVRRASPASPLHGTSAGIGTRARLLGYRPRPDRRTRSHAPSTEGMRAG</sequence>
<dbReference type="InParanoid" id="A0A5C3PTV1"/>
<proteinExistence type="predicted"/>
<dbReference type="AlphaFoldDB" id="A0A5C3PTV1"/>
<feature type="compositionally biased region" description="Low complexity" evidence="1">
    <location>
        <begin position="106"/>
        <end position="117"/>
    </location>
</feature>
<evidence type="ECO:0000313" key="2">
    <source>
        <dbReference type="EMBL" id="TFK93214.1"/>
    </source>
</evidence>
<reference evidence="2 3" key="1">
    <citation type="journal article" date="2019" name="Nat. Ecol. Evol.">
        <title>Megaphylogeny resolves global patterns of mushroom evolution.</title>
        <authorList>
            <person name="Varga T."/>
            <person name="Krizsan K."/>
            <person name="Foldi C."/>
            <person name="Dima B."/>
            <person name="Sanchez-Garcia M."/>
            <person name="Sanchez-Ramirez S."/>
            <person name="Szollosi G.J."/>
            <person name="Szarkandi J.G."/>
            <person name="Papp V."/>
            <person name="Albert L."/>
            <person name="Andreopoulos W."/>
            <person name="Angelini C."/>
            <person name="Antonin V."/>
            <person name="Barry K.W."/>
            <person name="Bougher N.L."/>
            <person name="Buchanan P."/>
            <person name="Buyck B."/>
            <person name="Bense V."/>
            <person name="Catcheside P."/>
            <person name="Chovatia M."/>
            <person name="Cooper J."/>
            <person name="Damon W."/>
            <person name="Desjardin D."/>
            <person name="Finy P."/>
            <person name="Geml J."/>
            <person name="Haridas S."/>
            <person name="Hughes K."/>
            <person name="Justo A."/>
            <person name="Karasinski D."/>
            <person name="Kautmanova I."/>
            <person name="Kiss B."/>
            <person name="Kocsube S."/>
            <person name="Kotiranta H."/>
            <person name="LaButti K.M."/>
            <person name="Lechner B.E."/>
            <person name="Liimatainen K."/>
            <person name="Lipzen A."/>
            <person name="Lukacs Z."/>
            <person name="Mihaltcheva S."/>
            <person name="Morgado L.N."/>
            <person name="Niskanen T."/>
            <person name="Noordeloos M.E."/>
            <person name="Ohm R.A."/>
            <person name="Ortiz-Santana B."/>
            <person name="Ovrebo C."/>
            <person name="Racz N."/>
            <person name="Riley R."/>
            <person name="Savchenko A."/>
            <person name="Shiryaev A."/>
            <person name="Soop K."/>
            <person name="Spirin V."/>
            <person name="Szebenyi C."/>
            <person name="Tomsovsky M."/>
            <person name="Tulloss R.E."/>
            <person name="Uehling J."/>
            <person name="Grigoriev I.V."/>
            <person name="Vagvolgyi C."/>
            <person name="Papp T."/>
            <person name="Martin F.M."/>
            <person name="Miettinen O."/>
            <person name="Hibbett D.S."/>
            <person name="Nagy L.G."/>
        </authorList>
    </citation>
    <scope>NUCLEOTIDE SEQUENCE [LARGE SCALE GENOMIC DNA]</scope>
    <source>
        <strain evidence="2 3">HHB13444</strain>
    </source>
</reference>
<accession>A0A5C3PTV1</accession>
<evidence type="ECO:0000256" key="1">
    <source>
        <dbReference type="SAM" id="MobiDB-lite"/>
    </source>
</evidence>
<organism evidence="2 3">
    <name type="scientific">Polyporus arcularius HHB13444</name>
    <dbReference type="NCBI Taxonomy" id="1314778"/>
    <lineage>
        <taxon>Eukaryota</taxon>
        <taxon>Fungi</taxon>
        <taxon>Dikarya</taxon>
        <taxon>Basidiomycota</taxon>
        <taxon>Agaricomycotina</taxon>
        <taxon>Agaricomycetes</taxon>
        <taxon>Polyporales</taxon>
        <taxon>Polyporaceae</taxon>
        <taxon>Polyporus</taxon>
    </lineage>
</organism>
<feature type="region of interest" description="Disordered" evidence="1">
    <location>
        <begin position="84"/>
        <end position="134"/>
    </location>
</feature>
<dbReference type="Proteomes" id="UP000308197">
    <property type="component" value="Unassembled WGS sequence"/>
</dbReference>
<evidence type="ECO:0000313" key="3">
    <source>
        <dbReference type="Proteomes" id="UP000308197"/>
    </source>
</evidence>
<keyword evidence="3" id="KW-1185">Reference proteome</keyword>
<name>A0A5C3PTV1_9APHY</name>
<dbReference type="EMBL" id="ML210985">
    <property type="protein sequence ID" value="TFK93214.1"/>
    <property type="molecule type" value="Genomic_DNA"/>
</dbReference>
<gene>
    <name evidence="2" type="ORF">K466DRAFT_145342</name>
</gene>